<name>A0A1Y1ZLM6_9PLEO</name>
<dbReference type="InterPro" id="IPR013785">
    <property type="entry name" value="Aldolase_TIM"/>
</dbReference>
<dbReference type="SUPFAM" id="SSF51395">
    <property type="entry name" value="FMN-linked oxidoreductases"/>
    <property type="match status" value="1"/>
</dbReference>
<dbReference type="OrthoDB" id="25826at2759"/>
<protein>
    <recommendedName>
        <fullName evidence="2">FMN-dependent dehydrogenase domain-containing protein</fullName>
    </recommendedName>
</protein>
<organism evidence="3 4">
    <name type="scientific">Clohesyomyces aquaticus</name>
    <dbReference type="NCBI Taxonomy" id="1231657"/>
    <lineage>
        <taxon>Eukaryota</taxon>
        <taxon>Fungi</taxon>
        <taxon>Dikarya</taxon>
        <taxon>Ascomycota</taxon>
        <taxon>Pezizomycotina</taxon>
        <taxon>Dothideomycetes</taxon>
        <taxon>Pleosporomycetidae</taxon>
        <taxon>Pleosporales</taxon>
        <taxon>Lindgomycetaceae</taxon>
        <taxon>Clohesyomyces</taxon>
    </lineage>
</organism>
<comment type="cofactor">
    <cofactor evidence="1">
        <name>FMN</name>
        <dbReference type="ChEBI" id="CHEBI:58210"/>
    </cofactor>
</comment>
<dbReference type="Pfam" id="PF01070">
    <property type="entry name" value="FMN_dh"/>
    <property type="match status" value="2"/>
</dbReference>
<dbReference type="Gene3D" id="3.20.20.70">
    <property type="entry name" value="Aldolase class I"/>
    <property type="match status" value="2"/>
</dbReference>
<dbReference type="PANTHER" id="PTHR10578">
    <property type="entry name" value="S -2-HYDROXY-ACID OXIDASE-RELATED"/>
    <property type="match status" value="1"/>
</dbReference>
<feature type="domain" description="FMN-dependent dehydrogenase" evidence="2">
    <location>
        <begin position="181"/>
        <end position="231"/>
    </location>
</feature>
<dbReference type="STRING" id="1231657.A0A1Y1ZLM6"/>
<sequence length="236" mass="26214">MDPNNPNRKSRSTPKYGLYQREIFWKATTAKSHPSSPQKLAQNGWHYTSSNAGQSHTHTHNVSAPIGFAPIGINKIYHPLGELPVATVAGDLNLPYYLSTARSQPIEDVAIANDSKAEGGNGLRFFQLYMPHDDELTGRGIDAKTQPNEAGALWIDNVWHGCAHTWEKVQWVMGIWKEIRGSVRGGSDVFEALALGAKFFIVGRLWIWGLSIMGETGVHHVMRSLLVDFDILLNAR</sequence>
<proteinExistence type="predicted"/>
<accession>A0A1Y1ZLM6</accession>
<dbReference type="PANTHER" id="PTHR10578:SF75">
    <property type="entry name" value="L-LACTATE DEHYDROGENASE (AFU_ORTHOLOGUE AFUA_4G07050)"/>
    <property type="match status" value="1"/>
</dbReference>
<reference evidence="3 4" key="1">
    <citation type="submission" date="2016-07" db="EMBL/GenBank/DDBJ databases">
        <title>Pervasive Adenine N6-methylation of Active Genes in Fungi.</title>
        <authorList>
            <consortium name="DOE Joint Genome Institute"/>
            <person name="Mondo S.J."/>
            <person name="Dannebaum R.O."/>
            <person name="Kuo R.C."/>
            <person name="Labutti K."/>
            <person name="Haridas S."/>
            <person name="Kuo A."/>
            <person name="Salamov A."/>
            <person name="Ahrendt S.R."/>
            <person name="Lipzen A."/>
            <person name="Sullivan W."/>
            <person name="Andreopoulos W.B."/>
            <person name="Clum A."/>
            <person name="Lindquist E."/>
            <person name="Daum C."/>
            <person name="Ramamoorthy G.K."/>
            <person name="Gryganskyi A."/>
            <person name="Culley D."/>
            <person name="Magnuson J.K."/>
            <person name="James T.Y."/>
            <person name="O'Malley M.A."/>
            <person name="Stajich J.E."/>
            <person name="Spatafora J.W."/>
            <person name="Visel A."/>
            <person name="Grigoriev I.V."/>
        </authorList>
    </citation>
    <scope>NUCLEOTIDE SEQUENCE [LARGE SCALE GENOMIC DNA]</scope>
    <source>
        <strain evidence="3 4">CBS 115471</strain>
    </source>
</reference>
<dbReference type="AlphaFoldDB" id="A0A1Y1ZLM6"/>
<evidence type="ECO:0000256" key="1">
    <source>
        <dbReference type="ARBA" id="ARBA00001917"/>
    </source>
</evidence>
<dbReference type="EMBL" id="MCFA01000064">
    <property type="protein sequence ID" value="ORY11084.1"/>
    <property type="molecule type" value="Genomic_DNA"/>
</dbReference>
<comment type="caution">
    <text evidence="3">The sequence shown here is derived from an EMBL/GenBank/DDBJ whole genome shotgun (WGS) entry which is preliminary data.</text>
</comment>
<gene>
    <name evidence="3" type="ORF">BCR34DRAFT_624930</name>
</gene>
<evidence type="ECO:0000259" key="2">
    <source>
        <dbReference type="Pfam" id="PF01070"/>
    </source>
</evidence>
<dbReference type="Proteomes" id="UP000193144">
    <property type="component" value="Unassembled WGS sequence"/>
</dbReference>
<feature type="domain" description="FMN-dependent dehydrogenase" evidence="2">
    <location>
        <begin position="60"/>
        <end position="142"/>
    </location>
</feature>
<dbReference type="InterPro" id="IPR000262">
    <property type="entry name" value="FMN-dep_DH"/>
</dbReference>
<evidence type="ECO:0000313" key="4">
    <source>
        <dbReference type="Proteomes" id="UP000193144"/>
    </source>
</evidence>
<evidence type="ECO:0000313" key="3">
    <source>
        <dbReference type="EMBL" id="ORY11084.1"/>
    </source>
</evidence>
<keyword evidence="4" id="KW-1185">Reference proteome</keyword>
<dbReference type="GO" id="GO:0016491">
    <property type="term" value="F:oxidoreductase activity"/>
    <property type="evidence" value="ECO:0007669"/>
    <property type="project" value="InterPro"/>
</dbReference>